<dbReference type="AlphaFoldDB" id="A0A2U3JZY4"/>
<feature type="transmembrane region" description="Helical" evidence="7">
    <location>
        <begin position="229"/>
        <end position="254"/>
    </location>
</feature>
<evidence type="ECO:0000256" key="6">
    <source>
        <dbReference type="ARBA" id="ARBA00023136"/>
    </source>
</evidence>
<feature type="transmembrane region" description="Helical" evidence="7">
    <location>
        <begin position="9"/>
        <end position="30"/>
    </location>
</feature>
<dbReference type="Pfam" id="PF00528">
    <property type="entry name" value="BPD_transp_1"/>
    <property type="match status" value="1"/>
</dbReference>
<keyword evidence="5 7" id="KW-1133">Transmembrane helix</keyword>
<feature type="transmembrane region" description="Helical" evidence="7">
    <location>
        <begin position="274"/>
        <end position="300"/>
    </location>
</feature>
<dbReference type="SUPFAM" id="SSF161098">
    <property type="entry name" value="MetI-like"/>
    <property type="match status" value="1"/>
</dbReference>
<organism evidence="9 10">
    <name type="scientific">Candidatus Desulfosporosinus infrequens</name>
    <dbReference type="NCBI Taxonomy" id="2043169"/>
    <lineage>
        <taxon>Bacteria</taxon>
        <taxon>Bacillati</taxon>
        <taxon>Bacillota</taxon>
        <taxon>Clostridia</taxon>
        <taxon>Eubacteriales</taxon>
        <taxon>Desulfitobacteriaceae</taxon>
        <taxon>Desulfosporosinus</taxon>
    </lineage>
</organism>
<evidence type="ECO:0000256" key="5">
    <source>
        <dbReference type="ARBA" id="ARBA00022989"/>
    </source>
</evidence>
<evidence type="ECO:0000256" key="3">
    <source>
        <dbReference type="ARBA" id="ARBA00022475"/>
    </source>
</evidence>
<comment type="subcellular location">
    <subcellularLocation>
        <location evidence="1 7">Cell membrane</location>
        <topology evidence="1 7">Multi-pass membrane protein</topology>
    </subcellularLocation>
</comment>
<dbReference type="PANTHER" id="PTHR43163">
    <property type="entry name" value="DIPEPTIDE TRANSPORT SYSTEM PERMEASE PROTEIN DPPB-RELATED"/>
    <property type="match status" value="1"/>
</dbReference>
<reference evidence="10" key="1">
    <citation type="submission" date="2018-02" db="EMBL/GenBank/DDBJ databases">
        <authorList>
            <person name="Hausmann B."/>
        </authorList>
    </citation>
    <scope>NUCLEOTIDE SEQUENCE [LARGE SCALE GENOMIC DNA]</scope>
    <source>
        <strain evidence="10">Peat soil MAG SbF1</strain>
    </source>
</reference>
<protein>
    <submittedName>
        <fullName evidence="9">Putative peptide transporter permease subunit: membrane component of ABC superfamily</fullName>
    </submittedName>
</protein>
<dbReference type="InterPro" id="IPR045621">
    <property type="entry name" value="BPD_transp_1_N"/>
</dbReference>
<dbReference type="PANTHER" id="PTHR43163:SF6">
    <property type="entry name" value="DIPEPTIDE TRANSPORT SYSTEM PERMEASE PROTEIN DPPB-RELATED"/>
    <property type="match status" value="1"/>
</dbReference>
<evidence type="ECO:0000256" key="7">
    <source>
        <dbReference type="RuleBase" id="RU363032"/>
    </source>
</evidence>
<dbReference type="InterPro" id="IPR000515">
    <property type="entry name" value="MetI-like"/>
</dbReference>
<feature type="transmembrane region" description="Helical" evidence="7">
    <location>
        <begin position="100"/>
        <end position="120"/>
    </location>
</feature>
<dbReference type="Gene3D" id="1.10.3720.10">
    <property type="entry name" value="MetI-like"/>
    <property type="match status" value="1"/>
</dbReference>
<evidence type="ECO:0000313" key="9">
    <source>
        <dbReference type="EMBL" id="SPF32973.1"/>
    </source>
</evidence>
<feature type="transmembrane region" description="Helical" evidence="7">
    <location>
        <begin position="132"/>
        <end position="158"/>
    </location>
</feature>
<dbReference type="CDD" id="cd06261">
    <property type="entry name" value="TM_PBP2"/>
    <property type="match status" value="1"/>
</dbReference>
<keyword evidence="6 7" id="KW-0472">Membrane</keyword>
<name>A0A2U3JZY4_9FIRM</name>
<dbReference type="GO" id="GO:0005886">
    <property type="term" value="C:plasma membrane"/>
    <property type="evidence" value="ECO:0007669"/>
    <property type="project" value="UniProtKB-SubCell"/>
</dbReference>
<dbReference type="EMBL" id="OMOF01000022">
    <property type="protein sequence ID" value="SPF32973.1"/>
    <property type="molecule type" value="Genomic_DNA"/>
</dbReference>
<proteinExistence type="inferred from homology"/>
<comment type="similarity">
    <text evidence="7">Belongs to the binding-protein-dependent transport system permease family.</text>
</comment>
<feature type="transmembrane region" description="Helical" evidence="7">
    <location>
        <begin position="170"/>
        <end position="190"/>
    </location>
</feature>
<dbReference type="Proteomes" id="UP000238916">
    <property type="component" value="Unassembled WGS sequence"/>
</dbReference>
<evidence type="ECO:0000256" key="4">
    <source>
        <dbReference type="ARBA" id="ARBA00022692"/>
    </source>
</evidence>
<sequence>MLNYIIRRTVWTIVTLFFVVLIAFLINFVVPGNPARTIAGPKASPQVIKVIEEKYGLDQPLYKQFGMYLDRLVVHGDLGMSYRTNEEVSSELANRVPKTIYLGLTIFLLNVLIGVPMGIYAAIKRSKFADHLILISSLIGTSAPTFWIGYILLFIFGYKLNLLPIGGYGGLSHVILPAITVSLASSAGYVRVVRTSMLEVTGSDYVRTARAKGLPERTVIIKHAFRSALIPLITFAGMDLASLMGGLIVTEGIFGWPGIGSMAVTAIGYQDMPTIMGTVLVGAVAVVIANFVVDIIYAFVDPRISY</sequence>
<feature type="domain" description="ABC transmembrane type-1" evidence="8">
    <location>
        <begin position="96"/>
        <end position="297"/>
    </location>
</feature>
<evidence type="ECO:0000313" key="10">
    <source>
        <dbReference type="Proteomes" id="UP000238916"/>
    </source>
</evidence>
<accession>A0A2U3JZY4</accession>
<keyword evidence="4 7" id="KW-0812">Transmembrane</keyword>
<dbReference type="InterPro" id="IPR035906">
    <property type="entry name" value="MetI-like_sf"/>
</dbReference>
<dbReference type="GO" id="GO:0055085">
    <property type="term" value="P:transmembrane transport"/>
    <property type="evidence" value="ECO:0007669"/>
    <property type="project" value="InterPro"/>
</dbReference>
<dbReference type="Pfam" id="PF19300">
    <property type="entry name" value="BPD_transp_1_N"/>
    <property type="match status" value="1"/>
</dbReference>
<evidence type="ECO:0000256" key="2">
    <source>
        <dbReference type="ARBA" id="ARBA00022448"/>
    </source>
</evidence>
<keyword evidence="3" id="KW-1003">Cell membrane</keyword>
<evidence type="ECO:0000256" key="1">
    <source>
        <dbReference type="ARBA" id="ARBA00004651"/>
    </source>
</evidence>
<evidence type="ECO:0000259" key="8">
    <source>
        <dbReference type="PROSITE" id="PS50928"/>
    </source>
</evidence>
<dbReference type="OrthoDB" id="9789439at2"/>
<gene>
    <name evidence="9" type="primary">yliC</name>
    <name evidence="9" type="ORF">SBF1_1180025</name>
</gene>
<keyword evidence="2 7" id="KW-0813">Transport</keyword>
<dbReference type="PROSITE" id="PS50928">
    <property type="entry name" value="ABC_TM1"/>
    <property type="match status" value="1"/>
</dbReference>